<dbReference type="AlphaFoldDB" id="T1ERD8"/>
<reference evidence="3 5" key="2">
    <citation type="journal article" date="2013" name="Nature">
        <title>Insights into bilaterian evolution from three spiralian genomes.</title>
        <authorList>
            <person name="Simakov O."/>
            <person name="Marletaz F."/>
            <person name="Cho S.J."/>
            <person name="Edsinger-Gonzales E."/>
            <person name="Havlak P."/>
            <person name="Hellsten U."/>
            <person name="Kuo D.H."/>
            <person name="Larsson T."/>
            <person name="Lv J."/>
            <person name="Arendt D."/>
            <person name="Savage R."/>
            <person name="Osoegawa K."/>
            <person name="de Jong P."/>
            <person name="Grimwood J."/>
            <person name="Chapman J.A."/>
            <person name="Shapiro H."/>
            <person name="Aerts A."/>
            <person name="Otillar R.P."/>
            <person name="Terry A.Y."/>
            <person name="Boore J.L."/>
            <person name="Grigoriev I.V."/>
            <person name="Lindberg D.R."/>
            <person name="Seaver E.C."/>
            <person name="Weisblat D.A."/>
            <person name="Putnam N.H."/>
            <person name="Rokhsar D.S."/>
        </authorList>
    </citation>
    <scope>NUCLEOTIDE SEQUENCE</scope>
</reference>
<evidence type="ECO:0000313" key="3">
    <source>
        <dbReference type="EMBL" id="ESO02118.1"/>
    </source>
</evidence>
<name>T1ERD8_HELRO</name>
<dbReference type="InParanoid" id="T1ERD8"/>
<dbReference type="KEGG" id="hro:HELRODRAFT_161355"/>
<feature type="region of interest" description="Disordered" evidence="1">
    <location>
        <begin position="180"/>
        <end position="229"/>
    </location>
</feature>
<accession>T1ERD8</accession>
<dbReference type="Proteomes" id="UP000015101">
    <property type="component" value="Unassembled WGS sequence"/>
</dbReference>
<protein>
    <submittedName>
        <fullName evidence="3 4">Uncharacterized protein</fullName>
    </submittedName>
</protein>
<dbReference type="HOGENOM" id="CLU_597555_0_0_1"/>
<keyword evidence="5" id="KW-1185">Reference proteome</keyword>
<dbReference type="EMBL" id="AMQM01000800">
    <property type="status" value="NOT_ANNOTATED_CDS"/>
    <property type="molecule type" value="Genomic_DNA"/>
</dbReference>
<dbReference type="GeneID" id="20199138"/>
<keyword evidence="2" id="KW-1133">Transmembrane helix</keyword>
<evidence type="ECO:0000256" key="2">
    <source>
        <dbReference type="SAM" id="Phobius"/>
    </source>
</evidence>
<evidence type="ECO:0000313" key="5">
    <source>
        <dbReference type="Proteomes" id="UP000015101"/>
    </source>
</evidence>
<reference evidence="5" key="1">
    <citation type="submission" date="2012-12" db="EMBL/GenBank/DDBJ databases">
        <authorList>
            <person name="Hellsten U."/>
            <person name="Grimwood J."/>
            <person name="Chapman J.A."/>
            <person name="Shapiro H."/>
            <person name="Aerts A."/>
            <person name="Otillar R.P."/>
            <person name="Terry A.Y."/>
            <person name="Boore J.L."/>
            <person name="Simakov O."/>
            <person name="Marletaz F."/>
            <person name="Cho S.-J."/>
            <person name="Edsinger-Gonzales E."/>
            <person name="Havlak P."/>
            <person name="Kuo D.-H."/>
            <person name="Larsson T."/>
            <person name="Lv J."/>
            <person name="Arendt D."/>
            <person name="Savage R."/>
            <person name="Osoegawa K."/>
            <person name="de Jong P."/>
            <person name="Lindberg D.R."/>
            <person name="Seaver E.C."/>
            <person name="Weisblat D.A."/>
            <person name="Putnam N.H."/>
            <person name="Grigoriev I.V."/>
            <person name="Rokhsar D.S."/>
        </authorList>
    </citation>
    <scope>NUCLEOTIDE SEQUENCE</scope>
</reference>
<feature type="compositionally biased region" description="Low complexity" evidence="1">
    <location>
        <begin position="206"/>
        <end position="224"/>
    </location>
</feature>
<dbReference type="RefSeq" id="XP_009019526.1">
    <property type="nucleotide sequence ID" value="XM_009021278.1"/>
</dbReference>
<dbReference type="EnsemblMetazoa" id="HelroT161355">
    <property type="protein sequence ID" value="HelroP161355"/>
    <property type="gene ID" value="HelroG161355"/>
</dbReference>
<organism evidence="4 5">
    <name type="scientific">Helobdella robusta</name>
    <name type="common">Californian leech</name>
    <dbReference type="NCBI Taxonomy" id="6412"/>
    <lineage>
        <taxon>Eukaryota</taxon>
        <taxon>Metazoa</taxon>
        <taxon>Spiralia</taxon>
        <taxon>Lophotrochozoa</taxon>
        <taxon>Annelida</taxon>
        <taxon>Clitellata</taxon>
        <taxon>Hirudinea</taxon>
        <taxon>Rhynchobdellida</taxon>
        <taxon>Glossiphoniidae</taxon>
        <taxon>Helobdella</taxon>
    </lineage>
</organism>
<reference evidence="4" key="3">
    <citation type="submission" date="2015-06" db="UniProtKB">
        <authorList>
            <consortium name="EnsemblMetazoa"/>
        </authorList>
    </citation>
    <scope>IDENTIFICATION</scope>
</reference>
<evidence type="ECO:0000256" key="1">
    <source>
        <dbReference type="SAM" id="MobiDB-lite"/>
    </source>
</evidence>
<keyword evidence="2" id="KW-0812">Transmembrane</keyword>
<dbReference type="EMBL" id="KB096742">
    <property type="protein sequence ID" value="ESO02118.1"/>
    <property type="molecule type" value="Genomic_DNA"/>
</dbReference>
<dbReference type="CTD" id="20199138"/>
<sequence length="458" mass="51563">MHQKNQSIVCEFGSRMDCTLNDHIFGKCSATTNCQSLTRGEDSDNPAIISPLHDFTLQDIIQDGAVFRTINAIIIIVIHISIIIVIFVKDFIVILNGLFNFAIFLNIAREPMMESLFPTPPESPNDKMNNMLIPSQQTTRLLNSVGKFHAPEFEECSEVKKLLLSGMPRNNLVSEKIASDRKNENSYKRKRMMNGSRQSCMAGRPSTATSTTSTSSTTSTASTTYTQKPSTRIKVDNSKKNNFLISPAISRTSSSDMISVKDHDYCLIGLSSTSGTYQHSTTNYAANESYRERNPIIASFLLDPNLEKDIMQDTKMLREVSRRKMSVKMSVNSKCHRGTSLNTEVHNDFLTTGLNINDLLSTGFIHDDFLTKHINKQPKSSQSMNDWASDSVPMNLKCFVLNNGVAVGDFCMEFVEGKPPDKAETLNINSIKVEKVSNKMFDEKLNFEFNRKKRKYFE</sequence>
<gene>
    <name evidence="4" type="primary">20199138</name>
    <name evidence="3" type="ORF">HELRODRAFT_161355</name>
</gene>
<keyword evidence="2" id="KW-0472">Membrane</keyword>
<feature type="transmembrane region" description="Helical" evidence="2">
    <location>
        <begin position="65"/>
        <end position="85"/>
    </location>
</feature>
<proteinExistence type="predicted"/>
<evidence type="ECO:0000313" key="4">
    <source>
        <dbReference type="EnsemblMetazoa" id="HelroP161355"/>
    </source>
</evidence>